<geneLocation type="mitochondrion" evidence="2"/>
<feature type="transmembrane region" description="Helical" evidence="1">
    <location>
        <begin position="222"/>
        <end position="242"/>
    </location>
</feature>
<protein>
    <submittedName>
        <fullName evidence="2">NADH dehydrogenase subunit 2</fullName>
    </submittedName>
</protein>
<feature type="transmembrane region" description="Helical" evidence="1">
    <location>
        <begin position="74"/>
        <end position="95"/>
    </location>
</feature>
<keyword evidence="1" id="KW-0812">Transmembrane</keyword>
<feature type="transmembrane region" description="Helical" evidence="1">
    <location>
        <begin position="168"/>
        <end position="186"/>
    </location>
</feature>
<feature type="transmembrane region" description="Helical" evidence="1">
    <location>
        <begin position="143"/>
        <end position="162"/>
    </location>
</feature>
<dbReference type="PROSITE" id="PS51257">
    <property type="entry name" value="PROKAR_LIPOPROTEIN"/>
    <property type="match status" value="1"/>
</dbReference>
<reference evidence="2" key="1">
    <citation type="journal article" date="2017" name="Parasit. Vectors">
        <title>The complete mitochondrial DNA of three monozoic tapeworms in the Caryophyllidea: a mitogenomic perspective on the phylogeny of eucestodes.</title>
        <authorList>
            <person name="Li W.X."/>
            <person name="Zhang D."/>
            <person name="Boyce K."/>
            <person name="Xi B.W."/>
            <person name="Zou H."/>
            <person name="Wu S.G."/>
            <person name="Li M."/>
            <person name="Wang G.T."/>
        </authorList>
    </citation>
    <scope>NUCLEOTIDE SEQUENCE</scope>
</reference>
<accession>A0A343ESQ8</accession>
<sequence>MRLELIGLSWFSSVAAIFFVFFSSCVGSLFSFWVYLELAGLSLLPSFFVSSASMVGGVYGGLLLYILVSGLSSVFFVTGFIFEGLYVFILVGFLVKLGLFPFMVWVYRVFPSGGWVFIFLLSVVLKFPVLYFGYIFGGVYGGLVYLSCIVTILICSLIFWLVNNDWKFIWAHMSLSSVATLMVVCYSGDFSSCWVVFFSYCVWSGLCLLFFFVYQFGVTRSWAIWVFFFLFLVTPLSLPLAYKLSACVAFFYSSVYVLVAWSVYSFSEQFFLYKLCADQTSVGVLNVWFS</sequence>
<feature type="transmembrane region" description="Helical" evidence="1">
    <location>
        <begin position="193"/>
        <end position="216"/>
    </location>
</feature>
<proteinExistence type="predicted"/>
<feature type="transmembrane region" description="Helical" evidence="1">
    <location>
        <begin position="115"/>
        <end position="136"/>
    </location>
</feature>
<dbReference type="AlphaFoldDB" id="A0A343ESQ8"/>
<feature type="transmembrane region" description="Helical" evidence="1">
    <location>
        <begin position="47"/>
        <end position="67"/>
    </location>
</feature>
<gene>
    <name evidence="2" type="primary">nad2</name>
</gene>
<keyword evidence="1" id="KW-0472">Membrane</keyword>
<dbReference type="EMBL" id="KY486752">
    <property type="protein sequence ID" value="ASL24594.1"/>
    <property type="molecule type" value="Genomic_DNA"/>
</dbReference>
<name>A0A343ESQ8_9CEST</name>
<evidence type="ECO:0000256" key="1">
    <source>
        <dbReference type="SAM" id="Phobius"/>
    </source>
</evidence>
<feature type="transmembrane region" description="Helical" evidence="1">
    <location>
        <begin position="249"/>
        <end position="267"/>
    </location>
</feature>
<organism evidence="2">
    <name type="scientific">Breviscolex orientalis</name>
    <dbReference type="NCBI Taxonomy" id="137570"/>
    <lineage>
        <taxon>Eukaryota</taxon>
        <taxon>Metazoa</taxon>
        <taxon>Spiralia</taxon>
        <taxon>Lophotrochozoa</taxon>
        <taxon>Platyhelminthes</taxon>
        <taxon>Cestoda</taxon>
        <taxon>Eucestoda</taxon>
        <taxon>Caryophyllidea</taxon>
        <taxon>Capingentidae</taxon>
        <taxon>Breviscolex</taxon>
    </lineage>
</organism>
<keyword evidence="2" id="KW-0496">Mitochondrion</keyword>
<feature type="transmembrane region" description="Helical" evidence="1">
    <location>
        <begin position="7"/>
        <end position="35"/>
    </location>
</feature>
<keyword evidence="1" id="KW-1133">Transmembrane helix</keyword>
<evidence type="ECO:0000313" key="2">
    <source>
        <dbReference type="EMBL" id="ASL24594.1"/>
    </source>
</evidence>